<dbReference type="InterPro" id="IPR002545">
    <property type="entry name" value="CheW-lke_dom"/>
</dbReference>
<organism evidence="2 3">
    <name type="scientific">Clostridium paridis</name>
    <dbReference type="NCBI Taxonomy" id="2803863"/>
    <lineage>
        <taxon>Bacteria</taxon>
        <taxon>Bacillati</taxon>
        <taxon>Bacillota</taxon>
        <taxon>Clostridia</taxon>
        <taxon>Eubacteriales</taxon>
        <taxon>Clostridiaceae</taxon>
        <taxon>Clostridium</taxon>
    </lineage>
</organism>
<keyword evidence="3" id="KW-1185">Reference proteome</keyword>
<dbReference type="SUPFAM" id="SSF50341">
    <property type="entry name" value="CheW-like"/>
    <property type="match status" value="1"/>
</dbReference>
<dbReference type="EMBL" id="JAESWA010000023">
    <property type="protein sequence ID" value="MBL4932896.1"/>
    <property type="molecule type" value="Genomic_DNA"/>
</dbReference>
<evidence type="ECO:0000313" key="3">
    <source>
        <dbReference type="Proteomes" id="UP000623681"/>
    </source>
</evidence>
<dbReference type="PROSITE" id="PS50851">
    <property type="entry name" value="CHEW"/>
    <property type="match status" value="1"/>
</dbReference>
<dbReference type="Gene3D" id="2.30.30.40">
    <property type="entry name" value="SH3 Domains"/>
    <property type="match status" value="1"/>
</dbReference>
<proteinExistence type="predicted"/>
<dbReference type="InterPro" id="IPR036061">
    <property type="entry name" value="CheW-like_dom_sf"/>
</dbReference>
<protein>
    <submittedName>
        <fullName evidence="2">Purine-binding chemotaxis protein CheW</fullName>
    </submittedName>
</protein>
<accession>A0A937FJF2</accession>
<dbReference type="Gene3D" id="2.40.50.180">
    <property type="entry name" value="CheA-289, Domain 4"/>
    <property type="match status" value="1"/>
</dbReference>
<dbReference type="GO" id="GO:0005829">
    <property type="term" value="C:cytosol"/>
    <property type="evidence" value="ECO:0007669"/>
    <property type="project" value="TreeGrafter"/>
</dbReference>
<dbReference type="InterPro" id="IPR039315">
    <property type="entry name" value="CheW"/>
</dbReference>
<dbReference type="GO" id="GO:0007165">
    <property type="term" value="P:signal transduction"/>
    <property type="evidence" value="ECO:0007669"/>
    <property type="project" value="InterPro"/>
</dbReference>
<dbReference type="PANTHER" id="PTHR22617">
    <property type="entry name" value="CHEMOTAXIS SENSOR HISTIDINE KINASE-RELATED"/>
    <property type="match status" value="1"/>
</dbReference>
<name>A0A937FJF2_9CLOT</name>
<evidence type="ECO:0000313" key="2">
    <source>
        <dbReference type="EMBL" id="MBL4932896.1"/>
    </source>
</evidence>
<dbReference type="GO" id="GO:0006935">
    <property type="term" value="P:chemotaxis"/>
    <property type="evidence" value="ECO:0007669"/>
    <property type="project" value="InterPro"/>
</dbReference>
<reference evidence="2" key="1">
    <citation type="submission" date="2021-01" db="EMBL/GenBank/DDBJ databases">
        <title>Genome public.</title>
        <authorList>
            <person name="Liu C."/>
            <person name="Sun Q."/>
        </authorList>
    </citation>
    <scope>NUCLEOTIDE SEQUENCE</scope>
    <source>
        <strain evidence="2">YIM B02565</strain>
    </source>
</reference>
<evidence type="ECO:0000259" key="1">
    <source>
        <dbReference type="PROSITE" id="PS50851"/>
    </source>
</evidence>
<dbReference type="RefSeq" id="WP_202768279.1">
    <property type="nucleotide sequence ID" value="NZ_JAESWA010000023.1"/>
</dbReference>
<dbReference type="Proteomes" id="UP000623681">
    <property type="component" value="Unassembled WGS sequence"/>
</dbReference>
<dbReference type="AlphaFoldDB" id="A0A937FJF2"/>
<dbReference type="PANTHER" id="PTHR22617:SF23">
    <property type="entry name" value="CHEMOTAXIS PROTEIN CHEW"/>
    <property type="match status" value="1"/>
</dbReference>
<sequence>MQIIAFKIGNEFFGVETRNVQNINDIMEITKVPNSPAYIKGLINLRGNIISLVDLHLLLEAQVSEESQNNIIILGIEEEQIGIMVDSVQEVIEVDEKDIQKIEASKHQAYLKGIVNLGDKIITLIDINRILNP</sequence>
<feature type="domain" description="CheW-like" evidence="1">
    <location>
        <begin position="1"/>
        <end position="133"/>
    </location>
</feature>
<gene>
    <name evidence="2" type="ORF">JK634_13870</name>
</gene>
<comment type="caution">
    <text evidence="2">The sequence shown here is derived from an EMBL/GenBank/DDBJ whole genome shotgun (WGS) entry which is preliminary data.</text>
</comment>
<dbReference type="Pfam" id="PF01584">
    <property type="entry name" value="CheW"/>
    <property type="match status" value="1"/>
</dbReference>
<dbReference type="SMART" id="SM00260">
    <property type="entry name" value="CheW"/>
    <property type="match status" value="1"/>
</dbReference>